<keyword evidence="3" id="KW-1185">Reference proteome</keyword>
<comment type="caution">
    <text evidence="2">The sequence shown here is derived from an EMBL/GenBank/DDBJ whole genome shotgun (WGS) entry which is preliminary data.</text>
</comment>
<evidence type="ECO:0000256" key="1">
    <source>
        <dbReference type="SAM" id="MobiDB-lite"/>
    </source>
</evidence>
<dbReference type="EMBL" id="BJWL01000029">
    <property type="protein sequence ID" value="GFZ21901.1"/>
    <property type="molecule type" value="Genomic_DNA"/>
</dbReference>
<reference evidence="2 3" key="1">
    <citation type="submission" date="2019-07" db="EMBL/GenBank/DDBJ databases">
        <title>De Novo Assembly of kiwifruit Actinidia rufa.</title>
        <authorList>
            <person name="Sugita-Konishi S."/>
            <person name="Sato K."/>
            <person name="Mori E."/>
            <person name="Abe Y."/>
            <person name="Kisaki G."/>
            <person name="Hamano K."/>
            <person name="Suezawa K."/>
            <person name="Otani M."/>
            <person name="Fukuda T."/>
            <person name="Manabe T."/>
            <person name="Gomi K."/>
            <person name="Tabuchi M."/>
            <person name="Akimitsu K."/>
            <person name="Kataoka I."/>
        </authorList>
    </citation>
    <scope>NUCLEOTIDE SEQUENCE [LARGE SCALE GENOMIC DNA]</scope>
    <source>
        <strain evidence="3">cv. Fuchu</strain>
    </source>
</reference>
<feature type="compositionally biased region" description="Basic and acidic residues" evidence="1">
    <location>
        <begin position="96"/>
        <end position="105"/>
    </location>
</feature>
<dbReference type="Proteomes" id="UP000585474">
    <property type="component" value="Unassembled WGS sequence"/>
</dbReference>
<evidence type="ECO:0000313" key="3">
    <source>
        <dbReference type="Proteomes" id="UP000585474"/>
    </source>
</evidence>
<feature type="region of interest" description="Disordered" evidence="1">
    <location>
        <begin position="84"/>
        <end position="114"/>
    </location>
</feature>
<accession>A0A7J0HG08</accession>
<gene>
    <name evidence="2" type="ORF">Acr_29g0010630</name>
</gene>
<evidence type="ECO:0000313" key="2">
    <source>
        <dbReference type="EMBL" id="GFZ21901.1"/>
    </source>
</evidence>
<proteinExistence type="predicted"/>
<sequence length="154" mass="17479">MGDDIWDGEVQCNKTFLKDRANLLWPIGTGKTIDLPRMMFMALCAAYDSSDPKGSVSFTGLLTELFKRHGISIPVDLTRTEPEKPIDRYSLTRSEGQQKKRKLEEGTSEQPSVGIPKLQEAIANLRVDFDTRMTLHDKHFSRLEEQSGRHTTLI</sequence>
<organism evidence="2 3">
    <name type="scientific">Actinidia rufa</name>
    <dbReference type="NCBI Taxonomy" id="165716"/>
    <lineage>
        <taxon>Eukaryota</taxon>
        <taxon>Viridiplantae</taxon>
        <taxon>Streptophyta</taxon>
        <taxon>Embryophyta</taxon>
        <taxon>Tracheophyta</taxon>
        <taxon>Spermatophyta</taxon>
        <taxon>Magnoliopsida</taxon>
        <taxon>eudicotyledons</taxon>
        <taxon>Gunneridae</taxon>
        <taxon>Pentapetalae</taxon>
        <taxon>asterids</taxon>
        <taxon>Ericales</taxon>
        <taxon>Actinidiaceae</taxon>
        <taxon>Actinidia</taxon>
    </lineage>
</organism>
<name>A0A7J0HG08_9ERIC</name>
<protein>
    <submittedName>
        <fullName evidence="2">Uncharacterized protein</fullName>
    </submittedName>
</protein>
<dbReference type="AlphaFoldDB" id="A0A7J0HG08"/>